<name>A0A5K3FGM3_MESCO</name>
<proteinExistence type="predicted"/>
<dbReference type="WBParaSite" id="MCU_007711-RA">
    <property type="protein sequence ID" value="MCU_007711-RA"/>
    <property type="gene ID" value="MCU_007711"/>
</dbReference>
<protein>
    <submittedName>
        <fullName evidence="1">Ovule protein</fullName>
    </submittedName>
</protein>
<organism evidence="1">
    <name type="scientific">Mesocestoides corti</name>
    <name type="common">Flatworm</name>
    <dbReference type="NCBI Taxonomy" id="53468"/>
    <lineage>
        <taxon>Eukaryota</taxon>
        <taxon>Metazoa</taxon>
        <taxon>Spiralia</taxon>
        <taxon>Lophotrochozoa</taxon>
        <taxon>Platyhelminthes</taxon>
        <taxon>Cestoda</taxon>
        <taxon>Eucestoda</taxon>
        <taxon>Cyclophyllidea</taxon>
        <taxon>Mesocestoididae</taxon>
        <taxon>Mesocestoides</taxon>
    </lineage>
</organism>
<evidence type="ECO:0000313" key="1">
    <source>
        <dbReference type="WBParaSite" id="MCU_007711-RA"/>
    </source>
</evidence>
<reference evidence="1" key="1">
    <citation type="submission" date="2019-11" db="UniProtKB">
        <authorList>
            <consortium name="WormBaseParasite"/>
        </authorList>
    </citation>
    <scope>IDENTIFICATION</scope>
</reference>
<sequence>MSKVEASCFLVKMKTVQGLSNFLRTNLNHLSSQTDLVSGGIGYAGLWSSDSNAQE</sequence>
<accession>A0A5K3FGM3</accession>
<dbReference type="AlphaFoldDB" id="A0A5K3FGM3"/>